<dbReference type="SUPFAM" id="SSF52972">
    <property type="entry name" value="ITPase-like"/>
    <property type="match status" value="1"/>
</dbReference>
<dbReference type="InterPro" id="IPR003697">
    <property type="entry name" value="Maf-like"/>
</dbReference>
<dbReference type="PANTHER" id="PTHR43213:SF5">
    <property type="entry name" value="BIFUNCTIONAL DTTP_UTP PYROPHOSPHATASE_METHYLTRANSFERASE PROTEIN-RELATED"/>
    <property type="match status" value="1"/>
</dbReference>
<accession>A0ABT8G175</accession>
<dbReference type="PANTHER" id="PTHR43213">
    <property type="entry name" value="BIFUNCTIONAL DTTP/UTP PYROPHOSPHATASE/METHYLTRANSFERASE PROTEIN-RELATED"/>
    <property type="match status" value="1"/>
</dbReference>
<comment type="caution">
    <text evidence="4">The sequence shown here is derived from an EMBL/GenBank/DDBJ whole genome shotgun (WGS) entry which is preliminary data.</text>
</comment>
<comment type="catalytic activity">
    <reaction evidence="3">
        <text>a 2'-deoxyribonucleoside 5'-triphosphate + H2O = a 2'-deoxyribonucleoside 5'-phosphate + diphosphate + H(+)</text>
        <dbReference type="Rhea" id="RHEA:44644"/>
        <dbReference type="ChEBI" id="CHEBI:15377"/>
        <dbReference type="ChEBI" id="CHEBI:15378"/>
        <dbReference type="ChEBI" id="CHEBI:33019"/>
        <dbReference type="ChEBI" id="CHEBI:61560"/>
        <dbReference type="ChEBI" id="CHEBI:65317"/>
        <dbReference type="EC" id="3.6.1.9"/>
    </reaction>
</comment>
<keyword evidence="5" id="KW-1185">Reference proteome</keyword>
<keyword evidence="3" id="KW-0963">Cytoplasm</keyword>
<dbReference type="NCBIfam" id="TIGR00172">
    <property type="entry name" value="maf"/>
    <property type="match status" value="1"/>
</dbReference>
<proteinExistence type="inferred from homology"/>
<keyword evidence="3" id="KW-0546">Nucleotide metabolism</keyword>
<keyword evidence="2 3" id="KW-0378">Hydrolase</keyword>
<dbReference type="Proteomes" id="UP001172738">
    <property type="component" value="Unassembled WGS sequence"/>
</dbReference>
<comment type="function">
    <text evidence="3">Nucleoside triphosphate pyrophosphatase. May have a dual role in cell division arrest and in preventing the incorporation of modified nucleotides into cellular nucleic acids.</text>
</comment>
<evidence type="ECO:0000313" key="5">
    <source>
        <dbReference type="Proteomes" id="UP001172738"/>
    </source>
</evidence>
<gene>
    <name evidence="4" type="ORF">QQX04_07535</name>
</gene>
<feature type="active site" description="Proton acceptor" evidence="3">
    <location>
        <position position="84"/>
    </location>
</feature>
<dbReference type="PIRSF" id="PIRSF006305">
    <property type="entry name" value="Maf"/>
    <property type="match status" value="1"/>
</dbReference>
<dbReference type="InterPro" id="IPR029001">
    <property type="entry name" value="ITPase-like_fam"/>
</dbReference>
<evidence type="ECO:0000256" key="2">
    <source>
        <dbReference type="ARBA" id="ARBA00022801"/>
    </source>
</evidence>
<comment type="subcellular location">
    <subcellularLocation>
        <location evidence="3">Cytoplasm</location>
    </subcellularLocation>
</comment>
<dbReference type="EMBL" id="JAUHPV010000004">
    <property type="protein sequence ID" value="MDN4472842.1"/>
    <property type="molecule type" value="Genomic_DNA"/>
</dbReference>
<dbReference type="Gene3D" id="3.90.950.10">
    <property type="match status" value="1"/>
</dbReference>
<protein>
    <recommendedName>
        <fullName evidence="3">Nucleoside triphosphate pyrophosphatase</fullName>
        <ecNumber evidence="3">3.6.1.9</ecNumber>
    </recommendedName>
    <alternativeName>
        <fullName evidence="3">Nucleotide pyrophosphatase</fullName>
        <shortName evidence="3">Nucleotide PPase</shortName>
    </alternativeName>
</protein>
<comment type="similarity">
    <text evidence="3">Belongs to the Maf family.</text>
</comment>
<organism evidence="4 5">
    <name type="scientific">Demequina zhanjiangensis</name>
    <dbReference type="NCBI Taxonomy" id="3051659"/>
    <lineage>
        <taxon>Bacteria</taxon>
        <taxon>Bacillati</taxon>
        <taxon>Actinomycetota</taxon>
        <taxon>Actinomycetes</taxon>
        <taxon>Micrococcales</taxon>
        <taxon>Demequinaceae</taxon>
        <taxon>Demequina</taxon>
    </lineage>
</organism>
<evidence type="ECO:0000256" key="1">
    <source>
        <dbReference type="ARBA" id="ARBA00001968"/>
    </source>
</evidence>
<reference evidence="4" key="1">
    <citation type="submission" date="2023-06" db="EMBL/GenBank/DDBJ databases">
        <title>SYSU T00b26.</title>
        <authorList>
            <person name="Gao L."/>
            <person name="Fang B.-Z."/>
            <person name="Li W.-J."/>
        </authorList>
    </citation>
    <scope>NUCLEOTIDE SEQUENCE</scope>
    <source>
        <strain evidence="4">SYSU T00b26</strain>
    </source>
</reference>
<evidence type="ECO:0000313" key="4">
    <source>
        <dbReference type="EMBL" id="MDN4472842.1"/>
    </source>
</evidence>
<dbReference type="CDD" id="cd00555">
    <property type="entry name" value="Maf"/>
    <property type="match status" value="1"/>
</dbReference>
<dbReference type="RefSeq" id="WP_301127805.1">
    <property type="nucleotide sequence ID" value="NZ_JAUHPV010000004.1"/>
</dbReference>
<dbReference type="Pfam" id="PF02545">
    <property type="entry name" value="Maf"/>
    <property type="match status" value="1"/>
</dbReference>
<comment type="caution">
    <text evidence="3">Lacks conserved residue(s) required for the propagation of feature annotation.</text>
</comment>
<evidence type="ECO:0000256" key="3">
    <source>
        <dbReference type="HAMAP-Rule" id="MF_00528"/>
    </source>
</evidence>
<sequence>MPVPFVLASQSPARLATLRAAGVEPRVIVSHVDEDAALARARAEHAAAGWGEMAFDDTVLLLARTKAHAVAEAHETDAIVLGCDSMLEIDGEILGKPGDPETARERWRGMRGRVGVLHTGHWLVDDRPDGSGATVGATASTTVRFAHLSDAEIDAYVATGEPLQVAGAFTVDSLGGPYVESIDGDFHAVVGVSLPLLRHLLASCEVAFHELWRDEVRG</sequence>
<dbReference type="EC" id="3.6.1.9" evidence="3"/>
<name>A0ABT8G175_9MICO</name>
<dbReference type="HAMAP" id="MF_00528">
    <property type="entry name" value="Maf"/>
    <property type="match status" value="1"/>
</dbReference>
<comment type="catalytic activity">
    <reaction evidence="3">
        <text>a ribonucleoside 5'-triphosphate + H2O = a ribonucleoside 5'-phosphate + diphosphate + H(+)</text>
        <dbReference type="Rhea" id="RHEA:23996"/>
        <dbReference type="ChEBI" id="CHEBI:15377"/>
        <dbReference type="ChEBI" id="CHEBI:15378"/>
        <dbReference type="ChEBI" id="CHEBI:33019"/>
        <dbReference type="ChEBI" id="CHEBI:58043"/>
        <dbReference type="ChEBI" id="CHEBI:61557"/>
        <dbReference type="EC" id="3.6.1.9"/>
    </reaction>
</comment>
<comment type="cofactor">
    <cofactor evidence="1 3">
        <name>a divalent metal cation</name>
        <dbReference type="ChEBI" id="CHEBI:60240"/>
    </cofactor>
</comment>